<dbReference type="OrthoDB" id="5327899at2"/>
<organism evidence="2 3">
    <name type="scientific">Helicobacter anseris</name>
    <dbReference type="NCBI Taxonomy" id="375926"/>
    <lineage>
        <taxon>Bacteria</taxon>
        <taxon>Pseudomonadati</taxon>
        <taxon>Campylobacterota</taxon>
        <taxon>Epsilonproteobacteria</taxon>
        <taxon>Campylobacterales</taxon>
        <taxon>Helicobacteraceae</taxon>
        <taxon>Helicobacter</taxon>
    </lineage>
</organism>
<evidence type="ECO:0008006" key="4">
    <source>
        <dbReference type="Google" id="ProtNLM"/>
    </source>
</evidence>
<name>A0A3D8J8L8_9HELI</name>
<feature type="transmembrane region" description="Helical" evidence="1">
    <location>
        <begin position="7"/>
        <end position="27"/>
    </location>
</feature>
<gene>
    <name evidence="2" type="ORF">CQA57_05440</name>
</gene>
<keyword evidence="1" id="KW-0812">Transmembrane</keyword>
<comment type="caution">
    <text evidence="2">The sequence shown here is derived from an EMBL/GenBank/DDBJ whole genome shotgun (WGS) entry which is preliminary data.</text>
</comment>
<keyword evidence="3" id="KW-1185">Reference proteome</keyword>
<reference evidence="2 3" key="1">
    <citation type="submission" date="2018-04" db="EMBL/GenBank/DDBJ databases">
        <title>Novel Campyloabacter and Helicobacter Species and Strains.</title>
        <authorList>
            <person name="Mannion A.J."/>
            <person name="Shen Z."/>
            <person name="Fox J.G."/>
        </authorList>
    </citation>
    <scope>NUCLEOTIDE SEQUENCE [LARGE SCALE GENOMIC DNA]</scope>
    <source>
        <strain evidence="2 3">MIT 04-9362</strain>
    </source>
</reference>
<dbReference type="EMBL" id="NXLX01000012">
    <property type="protein sequence ID" value="RDU73214.1"/>
    <property type="molecule type" value="Genomic_DNA"/>
</dbReference>
<dbReference type="RefSeq" id="WP_115579221.1">
    <property type="nucleotide sequence ID" value="NZ_NXLX01000012.1"/>
</dbReference>
<accession>A0A3D8J8L8</accession>
<evidence type="ECO:0000313" key="3">
    <source>
        <dbReference type="Proteomes" id="UP000256695"/>
    </source>
</evidence>
<proteinExistence type="predicted"/>
<evidence type="ECO:0000256" key="1">
    <source>
        <dbReference type="SAM" id="Phobius"/>
    </source>
</evidence>
<dbReference type="Proteomes" id="UP000256695">
    <property type="component" value="Unassembled WGS sequence"/>
</dbReference>
<keyword evidence="1" id="KW-0472">Membrane</keyword>
<evidence type="ECO:0000313" key="2">
    <source>
        <dbReference type="EMBL" id="RDU73214.1"/>
    </source>
</evidence>
<keyword evidence="1" id="KW-1133">Transmembrane helix</keyword>
<dbReference type="AlphaFoldDB" id="A0A3D8J8L8"/>
<protein>
    <recommendedName>
        <fullName evidence="4">LPS export ABC transporter periplasmic protein LptC</fullName>
    </recommendedName>
</protein>
<sequence>MSFLKNNSMLCFFLVLFFITIFSLFFFKNHNDVFVDADNVDIAKIDVRYFVMHQMKKDIIDTLIEGKDATQYKDYEIFKNVTLSRMLENNLSESIHSNYVHRNKDIYSFYDGVDYKRNDGFSFYSQAGVLNLSREIFKGKGNFSLYGQQGKVLGENIVYDRKNSMIFAQKIHSKILLEDGK</sequence>